<accession>W8RNT8</accession>
<dbReference type="STRING" id="1294273.roselon_00369"/>
<dbReference type="Proteomes" id="UP000019593">
    <property type="component" value="Chromosome"/>
</dbReference>
<proteinExistence type="predicted"/>
<evidence type="ECO:0000256" key="1">
    <source>
        <dbReference type="SAM" id="MobiDB-lite"/>
    </source>
</evidence>
<name>W8RNT8_9RHOB</name>
<feature type="region of interest" description="Disordered" evidence="1">
    <location>
        <begin position="1"/>
        <end position="21"/>
    </location>
</feature>
<dbReference type="HOGENOM" id="CLU_3316276_0_0_5"/>
<keyword evidence="3" id="KW-1185">Reference proteome</keyword>
<dbReference type="KEGG" id="red:roselon_00369"/>
<reference evidence="2 3" key="1">
    <citation type="submission" date="2013-03" db="EMBL/GenBank/DDBJ databases">
        <authorList>
            <person name="Fiebig A."/>
            <person name="Goeker M."/>
            <person name="Klenk H.-P.P."/>
        </authorList>
    </citation>
    <scope>NUCLEOTIDE SEQUENCE [LARGE SCALE GENOMIC DNA]</scope>
    <source>
        <strain evidence="3">DSM 19469</strain>
    </source>
</reference>
<dbReference type="AlphaFoldDB" id="W8RNT8"/>
<sequence>MGRDRQKDEAGHEDKQDFHVEPLSVEVWPSVATVSRKPP</sequence>
<protein>
    <submittedName>
        <fullName evidence="2">Uncharacterized protein</fullName>
    </submittedName>
</protein>
<organism evidence="2 3">
    <name type="scientific">Roseicyclus elongatus DSM 19469</name>
    <dbReference type="NCBI Taxonomy" id="1294273"/>
    <lineage>
        <taxon>Bacteria</taxon>
        <taxon>Pseudomonadati</taxon>
        <taxon>Pseudomonadota</taxon>
        <taxon>Alphaproteobacteria</taxon>
        <taxon>Rhodobacterales</taxon>
        <taxon>Roseobacteraceae</taxon>
        <taxon>Roseicyclus</taxon>
    </lineage>
</organism>
<evidence type="ECO:0000313" key="3">
    <source>
        <dbReference type="Proteomes" id="UP000019593"/>
    </source>
</evidence>
<dbReference type="EMBL" id="CP004372">
    <property type="protein sequence ID" value="AHM02814.1"/>
    <property type="molecule type" value="Genomic_DNA"/>
</dbReference>
<feature type="compositionally biased region" description="Basic and acidic residues" evidence="1">
    <location>
        <begin position="1"/>
        <end position="20"/>
    </location>
</feature>
<gene>
    <name evidence="2" type="ORF">roselon_00369</name>
</gene>
<evidence type="ECO:0000313" key="2">
    <source>
        <dbReference type="EMBL" id="AHM02814.1"/>
    </source>
</evidence>